<evidence type="ECO:0000313" key="3">
    <source>
        <dbReference type="EMBL" id="QNT59100.1"/>
    </source>
</evidence>
<gene>
    <name evidence="3" type="ORF">H7A79_0668</name>
</gene>
<dbReference type="Proteomes" id="UP000516412">
    <property type="component" value="Chromosome"/>
</dbReference>
<protein>
    <submittedName>
        <fullName evidence="3">Lipoprotein</fullName>
    </submittedName>
</protein>
<dbReference type="KEGG" id="nmus:H7A79_0668"/>
<feature type="compositionally biased region" description="Basic residues" evidence="1">
    <location>
        <begin position="73"/>
        <end position="82"/>
    </location>
</feature>
<evidence type="ECO:0000256" key="1">
    <source>
        <dbReference type="SAM" id="MobiDB-lite"/>
    </source>
</evidence>
<keyword evidence="3" id="KW-0449">Lipoprotein</keyword>
<feature type="signal peptide" evidence="2">
    <location>
        <begin position="1"/>
        <end position="18"/>
    </location>
</feature>
<dbReference type="RefSeq" id="WP_214646407.1">
    <property type="nucleotide sequence ID" value="NZ_CP060414.2"/>
</dbReference>
<evidence type="ECO:0000256" key="2">
    <source>
        <dbReference type="SAM" id="SignalP"/>
    </source>
</evidence>
<feature type="chain" id="PRO_5028972959" evidence="2">
    <location>
        <begin position="19"/>
        <end position="82"/>
    </location>
</feature>
<organism evidence="3 4">
    <name type="scientific">Neisseria musculi</name>
    <dbReference type="NCBI Taxonomy" id="1815583"/>
    <lineage>
        <taxon>Bacteria</taxon>
        <taxon>Pseudomonadati</taxon>
        <taxon>Pseudomonadota</taxon>
        <taxon>Betaproteobacteria</taxon>
        <taxon>Neisseriales</taxon>
        <taxon>Neisseriaceae</taxon>
        <taxon>Neisseria</taxon>
    </lineage>
</organism>
<accession>A0A7H1MBT5</accession>
<keyword evidence="4" id="KW-1185">Reference proteome</keyword>
<proteinExistence type="predicted"/>
<dbReference type="AlphaFoldDB" id="A0A7H1MBT5"/>
<reference evidence="3" key="1">
    <citation type="submission" date="2024-06" db="EMBL/GenBank/DDBJ databases">
        <title>Complete Genome Sequence of mouse commensal type strain Neisseria musculi.</title>
        <authorList>
            <person name="Thapa E."/>
            <person name="Aluvathingal J."/>
            <person name="Nadendla S."/>
            <person name="Mehta A."/>
            <person name="Tettelin H."/>
            <person name="Weyand N.J."/>
        </authorList>
    </citation>
    <scope>NUCLEOTIDE SEQUENCE</scope>
    <source>
        <strain evidence="3">NW831</strain>
    </source>
</reference>
<keyword evidence="2" id="KW-0732">Signal</keyword>
<feature type="region of interest" description="Disordered" evidence="1">
    <location>
        <begin position="57"/>
        <end position="82"/>
    </location>
</feature>
<evidence type="ECO:0000313" key="4">
    <source>
        <dbReference type="Proteomes" id="UP000516412"/>
    </source>
</evidence>
<name>A0A7H1MBT5_9NEIS</name>
<dbReference type="EMBL" id="CP060414">
    <property type="protein sequence ID" value="QNT59100.1"/>
    <property type="molecule type" value="Genomic_DNA"/>
</dbReference>
<sequence>MKKNLLLTTLSLAQAACAQSGNGRLTLAEQGSFAIGGTVKTSAGRYSADSAALKGSSNMSIRLPPKPAAKPCTARRRVLPNP</sequence>